<proteinExistence type="predicted"/>
<protein>
    <submittedName>
        <fullName evidence="1">Uncharacterized protein</fullName>
    </submittedName>
</protein>
<dbReference type="AlphaFoldDB" id="A0A2G2Z3J1"/>
<sequence>MLERWNLILYHVAMLNELKDSERASVKLRMAYHPCLGFGVLAILRGLLSYSGKSESIGKTIAISRKKRA</sequence>
<dbReference type="Gramene" id="PHT76471">
    <property type="protein sequence ID" value="PHT76471"/>
    <property type="gene ID" value="T459_19993"/>
</dbReference>
<name>A0A2G2Z3J1_CAPAN</name>
<comment type="caution">
    <text evidence="1">The sequence shown here is derived from an EMBL/GenBank/DDBJ whole genome shotgun (WGS) entry which is preliminary data.</text>
</comment>
<keyword evidence="2" id="KW-1185">Reference proteome</keyword>
<evidence type="ECO:0000313" key="1">
    <source>
        <dbReference type="EMBL" id="PHT76471.1"/>
    </source>
</evidence>
<reference evidence="1 2" key="1">
    <citation type="journal article" date="2014" name="Nat. Genet.">
        <title>Genome sequence of the hot pepper provides insights into the evolution of pungency in Capsicum species.</title>
        <authorList>
            <person name="Kim S."/>
            <person name="Park M."/>
            <person name="Yeom S.I."/>
            <person name="Kim Y.M."/>
            <person name="Lee J.M."/>
            <person name="Lee H.A."/>
            <person name="Seo E."/>
            <person name="Choi J."/>
            <person name="Cheong K."/>
            <person name="Kim K.T."/>
            <person name="Jung K."/>
            <person name="Lee G.W."/>
            <person name="Oh S.K."/>
            <person name="Bae C."/>
            <person name="Kim S.B."/>
            <person name="Lee H.Y."/>
            <person name="Kim S.Y."/>
            <person name="Kim M.S."/>
            <person name="Kang B.C."/>
            <person name="Jo Y.D."/>
            <person name="Yang H.B."/>
            <person name="Jeong H.J."/>
            <person name="Kang W.H."/>
            <person name="Kwon J.K."/>
            <person name="Shin C."/>
            <person name="Lim J.Y."/>
            <person name="Park J.H."/>
            <person name="Huh J.H."/>
            <person name="Kim J.S."/>
            <person name="Kim B.D."/>
            <person name="Cohen O."/>
            <person name="Paran I."/>
            <person name="Suh M.C."/>
            <person name="Lee S.B."/>
            <person name="Kim Y.K."/>
            <person name="Shin Y."/>
            <person name="Noh S.J."/>
            <person name="Park J."/>
            <person name="Seo Y.S."/>
            <person name="Kwon S.Y."/>
            <person name="Kim H.A."/>
            <person name="Park J.M."/>
            <person name="Kim H.J."/>
            <person name="Choi S.B."/>
            <person name="Bosland P.W."/>
            <person name="Reeves G."/>
            <person name="Jo S.H."/>
            <person name="Lee B.W."/>
            <person name="Cho H.T."/>
            <person name="Choi H.S."/>
            <person name="Lee M.S."/>
            <person name="Yu Y."/>
            <person name="Do Choi Y."/>
            <person name="Park B.S."/>
            <person name="van Deynze A."/>
            <person name="Ashrafi H."/>
            <person name="Hill T."/>
            <person name="Kim W.T."/>
            <person name="Pai H.S."/>
            <person name="Ahn H.K."/>
            <person name="Yeam I."/>
            <person name="Giovannoni J.J."/>
            <person name="Rose J.K."/>
            <person name="Sorensen I."/>
            <person name="Lee S.J."/>
            <person name="Kim R.W."/>
            <person name="Choi I.Y."/>
            <person name="Choi B.S."/>
            <person name="Lim J.S."/>
            <person name="Lee Y.H."/>
            <person name="Choi D."/>
        </authorList>
    </citation>
    <scope>NUCLEOTIDE SEQUENCE [LARGE SCALE GENOMIC DNA]</scope>
    <source>
        <strain evidence="2">cv. CM334</strain>
    </source>
</reference>
<evidence type="ECO:0000313" key="2">
    <source>
        <dbReference type="Proteomes" id="UP000222542"/>
    </source>
</evidence>
<gene>
    <name evidence="1" type="ORF">T459_19993</name>
</gene>
<organism evidence="1 2">
    <name type="scientific">Capsicum annuum</name>
    <name type="common">Capsicum pepper</name>
    <dbReference type="NCBI Taxonomy" id="4072"/>
    <lineage>
        <taxon>Eukaryota</taxon>
        <taxon>Viridiplantae</taxon>
        <taxon>Streptophyta</taxon>
        <taxon>Embryophyta</taxon>
        <taxon>Tracheophyta</taxon>
        <taxon>Spermatophyta</taxon>
        <taxon>Magnoliopsida</taxon>
        <taxon>eudicotyledons</taxon>
        <taxon>Gunneridae</taxon>
        <taxon>Pentapetalae</taxon>
        <taxon>asterids</taxon>
        <taxon>lamiids</taxon>
        <taxon>Solanales</taxon>
        <taxon>Solanaceae</taxon>
        <taxon>Solanoideae</taxon>
        <taxon>Capsiceae</taxon>
        <taxon>Capsicum</taxon>
    </lineage>
</organism>
<accession>A0A2G2Z3J1</accession>
<reference evidence="1 2" key="2">
    <citation type="journal article" date="2017" name="Genome Biol.">
        <title>New reference genome sequences of hot pepper reveal the massive evolution of plant disease-resistance genes by retroduplication.</title>
        <authorList>
            <person name="Kim S."/>
            <person name="Park J."/>
            <person name="Yeom S.I."/>
            <person name="Kim Y.M."/>
            <person name="Seo E."/>
            <person name="Kim K.T."/>
            <person name="Kim M.S."/>
            <person name="Lee J.M."/>
            <person name="Cheong K."/>
            <person name="Shin H.S."/>
            <person name="Kim S.B."/>
            <person name="Han K."/>
            <person name="Lee J."/>
            <person name="Park M."/>
            <person name="Lee H.A."/>
            <person name="Lee H.Y."/>
            <person name="Lee Y."/>
            <person name="Oh S."/>
            <person name="Lee J.H."/>
            <person name="Choi E."/>
            <person name="Choi E."/>
            <person name="Lee S.E."/>
            <person name="Jeon J."/>
            <person name="Kim H."/>
            <person name="Choi G."/>
            <person name="Song H."/>
            <person name="Lee J."/>
            <person name="Lee S.C."/>
            <person name="Kwon J.K."/>
            <person name="Lee H.Y."/>
            <person name="Koo N."/>
            <person name="Hong Y."/>
            <person name="Kim R.W."/>
            <person name="Kang W.H."/>
            <person name="Huh J.H."/>
            <person name="Kang B.C."/>
            <person name="Yang T.J."/>
            <person name="Lee Y.H."/>
            <person name="Bennetzen J.L."/>
            <person name="Choi D."/>
        </authorList>
    </citation>
    <scope>NUCLEOTIDE SEQUENCE [LARGE SCALE GENOMIC DNA]</scope>
    <source>
        <strain evidence="2">cv. CM334</strain>
    </source>
</reference>
<dbReference type="EMBL" id="AYRZ02000007">
    <property type="protein sequence ID" value="PHT76471.1"/>
    <property type="molecule type" value="Genomic_DNA"/>
</dbReference>
<dbReference type="Proteomes" id="UP000222542">
    <property type="component" value="Unassembled WGS sequence"/>
</dbReference>